<dbReference type="InterPro" id="IPR012337">
    <property type="entry name" value="RNaseH-like_sf"/>
</dbReference>
<reference evidence="5" key="1">
    <citation type="submission" date="2018-08" db="EMBL/GenBank/DDBJ databases">
        <authorList>
            <person name="Rossello M."/>
        </authorList>
    </citation>
    <scope>NUCLEOTIDE SEQUENCE [LARGE SCALE GENOMIC DNA]</scope>
    <source>
        <strain evidence="5">cv. Chinese Spring</strain>
    </source>
</reference>
<proteinExistence type="predicted"/>
<dbReference type="GO" id="GO:0005737">
    <property type="term" value="C:cytoplasm"/>
    <property type="evidence" value="ECO:0000318"/>
    <property type="project" value="GO_Central"/>
</dbReference>
<dbReference type="GO" id="GO:0005634">
    <property type="term" value="C:nucleus"/>
    <property type="evidence" value="ECO:0000318"/>
    <property type="project" value="GO_Central"/>
</dbReference>
<evidence type="ECO:0000256" key="3">
    <source>
        <dbReference type="SAM" id="MobiDB-lite"/>
    </source>
</evidence>
<dbReference type="Pfam" id="PF01612">
    <property type="entry name" value="DNA_pol_A_exo1"/>
    <property type="match status" value="1"/>
</dbReference>
<dbReference type="Gramene" id="TraesCS4D02G157100.1">
    <property type="protein sequence ID" value="TraesCS4D02G157100.1.cds1"/>
    <property type="gene ID" value="TraesCS4D02G157100"/>
</dbReference>
<dbReference type="OrthoDB" id="10297759at2759"/>
<dbReference type="GO" id="GO:0006139">
    <property type="term" value="P:nucleobase-containing compound metabolic process"/>
    <property type="evidence" value="ECO:0007669"/>
    <property type="project" value="InterPro"/>
</dbReference>
<protein>
    <recommendedName>
        <fullName evidence="4">3'-5' exonuclease domain-containing protein</fullName>
    </recommendedName>
</protein>
<dbReference type="EnsemblPlants" id="TraesCS4D02G157100.1">
    <property type="protein sequence ID" value="TraesCS4D02G157100.1.cds1"/>
    <property type="gene ID" value="TraesCS4D02G157100"/>
</dbReference>
<keyword evidence="6" id="KW-1185">Reference proteome</keyword>
<dbReference type="Gramene" id="TraesSTA4D03G02472030.1">
    <property type="protein sequence ID" value="TraesSTA4D03G02472030.1.CDS1"/>
    <property type="gene ID" value="TraesSTA4D03G02472030"/>
</dbReference>
<feature type="region of interest" description="Disordered" evidence="3">
    <location>
        <begin position="50"/>
        <end position="70"/>
    </location>
</feature>
<dbReference type="Gramene" id="TraesCS4D03G0356700.1">
    <property type="protein sequence ID" value="TraesCS4D03G0356700.1.CDS1"/>
    <property type="gene ID" value="TraesCS4D03G0356700"/>
</dbReference>
<evidence type="ECO:0000259" key="4">
    <source>
        <dbReference type="Pfam" id="PF01612"/>
    </source>
</evidence>
<evidence type="ECO:0000313" key="6">
    <source>
        <dbReference type="Proteomes" id="UP000019116"/>
    </source>
</evidence>
<feature type="compositionally biased region" description="Acidic residues" evidence="3">
    <location>
        <begin position="298"/>
        <end position="307"/>
    </location>
</feature>
<evidence type="ECO:0000256" key="1">
    <source>
        <dbReference type="ARBA" id="ARBA00022722"/>
    </source>
</evidence>
<dbReference type="GO" id="GO:0003676">
    <property type="term" value="F:nucleic acid binding"/>
    <property type="evidence" value="ECO:0007669"/>
    <property type="project" value="InterPro"/>
</dbReference>
<dbReference type="Gramene" id="TraesMAC4D03G02474660.1">
    <property type="protein sequence ID" value="TraesMAC4D03G02474660.1.CDS1"/>
    <property type="gene ID" value="TraesMAC4D03G02474660"/>
</dbReference>
<feature type="domain" description="3'-5' exonuclease" evidence="4">
    <location>
        <begin position="142"/>
        <end position="272"/>
    </location>
</feature>
<dbReference type="InterPro" id="IPR051132">
    <property type="entry name" value="3-5_Exonuclease_domain"/>
</dbReference>
<name>A0A3B6JHM1_WHEAT</name>
<keyword evidence="1" id="KW-0540">Nuclease</keyword>
<reference evidence="5" key="2">
    <citation type="submission" date="2018-10" db="UniProtKB">
        <authorList>
            <consortium name="EnsemblPlants"/>
        </authorList>
    </citation>
    <scope>IDENTIFICATION</scope>
</reference>
<feature type="region of interest" description="Disordered" evidence="3">
    <location>
        <begin position="1"/>
        <end position="23"/>
    </location>
</feature>
<dbReference type="Gramene" id="TraesJAG4D03G02474170.1">
    <property type="protein sequence ID" value="TraesJAG4D03G02474170.1.CDS1"/>
    <property type="gene ID" value="TraesJAG4D03G02474170"/>
</dbReference>
<keyword evidence="2" id="KW-0378">Hydrolase</keyword>
<dbReference type="Proteomes" id="UP000019116">
    <property type="component" value="Chromosome 4D"/>
</dbReference>
<dbReference type="SUPFAM" id="SSF53098">
    <property type="entry name" value="Ribonuclease H-like"/>
    <property type="match status" value="1"/>
</dbReference>
<dbReference type="Gramene" id="TraesLDM4D03G02479160.1">
    <property type="protein sequence ID" value="TraesLDM4D03G02479160.1.CDS1"/>
    <property type="gene ID" value="TraesLDM4D03G02479160"/>
</dbReference>
<dbReference type="Gramene" id="TraesSYM4D03G02504440.1">
    <property type="protein sequence ID" value="TraesSYM4D03G02504440.1.CDS1"/>
    <property type="gene ID" value="TraesSYM4D03G02504440"/>
</dbReference>
<sequence length="307" mass="34883">MQPFDLRSKGSQKPVSWENGKPLPCRSHAGSSLLLVPARPSILRRFAPSRPVHSHYGSSTNPNPPPKSMASQISTIGGEYKVRTITGDEFNVIYTRSSATVKGCLSRFRRMFENSNGEWVAGLDVEYTTVLGREKDLKDEERKKPAVIQVCVHNVCLVYHICHADVECQDFKNFLKDKTVKFVTVDFKNDKEVLGRIGLVVGNPFDLQNNRLVPSRQPSMLTLAGAMVHPSYRKLEKPHYTFHRHAWQRNVLDIDHIHYAAMDGYLCFNIYKGWMKSNSQVCGSSKEVSAKRKRDKNEVEDVDEDSE</sequence>
<dbReference type="PANTHER" id="PTHR13620">
    <property type="entry name" value="3-5 EXONUCLEASE"/>
    <property type="match status" value="1"/>
</dbReference>
<dbReference type="Gramene" id="TraesNOR4D03G02494470.1">
    <property type="protein sequence ID" value="TraesNOR4D03G02494470.1.CDS1"/>
    <property type="gene ID" value="TraesNOR4D03G02494470"/>
</dbReference>
<feature type="region of interest" description="Disordered" evidence="3">
    <location>
        <begin position="283"/>
        <end position="307"/>
    </location>
</feature>
<dbReference type="Gramene" id="TraesLAC4D03G02430150.1">
    <property type="protein sequence ID" value="TraesLAC4D03G02430150.1.CDS1"/>
    <property type="gene ID" value="TraesLAC4D03G02430150"/>
</dbReference>
<evidence type="ECO:0000256" key="2">
    <source>
        <dbReference type="ARBA" id="ARBA00022801"/>
    </source>
</evidence>
<dbReference type="AlphaFoldDB" id="A0A3B6JHM1"/>
<evidence type="ECO:0000313" key="5">
    <source>
        <dbReference type="EnsemblPlants" id="TraesCS4D02G157100.1.cds1"/>
    </source>
</evidence>
<dbReference type="SMR" id="A0A3B6JHM1"/>
<dbReference type="InterPro" id="IPR036397">
    <property type="entry name" value="RNaseH_sf"/>
</dbReference>
<dbReference type="InterPro" id="IPR002562">
    <property type="entry name" value="3'-5'_exonuclease_dom"/>
</dbReference>
<dbReference type="Gramene" id="TraesARI4D03G02515680.1">
    <property type="protein sequence ID" value="TraesARI4D03G02515680.1.CDS1"/>
    <property type="gene ID" value="TraesARI4D03G02515680"/>
</dbReference>
<accession>A0A3B6JHM1</accession>
<organism evidence="5">
    <name type="scientific">Triticum aestivum</name>
    <name type="common">Wheat</name>
    <dbReference type="NCBI Taxonomy" id="4565"/>
    <lineage>
        <taxon>Eukaryota</taxon>
        <taxon>Viridiplantae</taxon>
        <taxon>Streptophyta</taxon>
        <taxon>Embryophyta</taxon>
        <taxon>Tracheophyta</taxon>
        <taxon>Spermatophyta</taxon>
        <taxon>Magnoliopsida</taxon>
        <taxon>Liliopsida</taxon>
        <taxon>Poales</taxon>
        <taxon>Poaceae</taxon>
        <taxon>BOP clade</taxon>
        <taxon>Pooideae</taxon>
        <taxon>Triticodae</taxon>
        <taxon>Triticeae</taxon>
        <taxon>Triticinae</taxon>
        <taxon>Triticum</taxon>
    </lineage>
</organism>
<dbReference type="OMA" id="NVCLVYH"/>
<dbReference type="GO" id="GO:0008408">
    <property type="term" value="F:3'-5' exonuclease activity"/>
    <property type="evidence" value="ECO:0000318"/>
    <property type="project" value="GO_Central"/>
</dbReference>
<dbReference type="PANTHER" id="PTHR13620:SF122">
    <property type="entry name" value="3'-5' EXONUCLEASE DOMAIN-CONTAINING PROTEIN"/>
    <property type="match status" value="1"/>
</dbReference>
<dbReference type="Gene3D" id="3.30.420.10">
    <property type="entry name" value="Ribonuclease H-like superfamily/Ribonuclease H"/>
    <property type="match status" value="1"/>
</dbReference>